<comment type="similarity">
    <text evidence="6">Belongs to the MIP/aquaporin (TC 1.A.8) family.</text>
</comment>
<dbReference type="GO" id="GO:0016020">
    <property type="term" value="C:membrane"/>
    <property type="evidence" value="ECO:0007669"/>
    <property type="project" value="UniProtKB-SubCell"/>
</dbReference>
<proteinExistence type="inferred from homology"/>
<dbReference type="InterPro" id="IPR023271">
    <property type="entry name" value="Aquaporin-like"/>
</dbReference>
<feature type="transmembrane region" description="Helical" evidence="8">
    <location>
        <begin position="89"/>
        <end position="111"/>
    </location>
</feature>
<dbReference type="Pfam" id="PF00230">
    <property type="entry name" value="MIP"/>
    <property type="match status" value="1"/>
</dbReference>
<dbReference type="PRINTS" id="PR00783">
    <property type="entry name" value="MINTRINSICP"/>
</dbReference>
<evidence type="ECO:0000256" key="6">
    <source>
        <dbReference type="RuleBase" id="RU000477"/>
    </source>
</evidence>
<dbReference type="PANTHER" id="PTHR45724:SF13">
    <property type="entry name" value="AQUAPORIN NIP1-1-RELATED"/>
    <property type="match status" value="1"/>
</dbReference>
<feature type="transmembrane region" description="Helical" evidence="8">
    <location>
        <begin position="199"/>
        <end position="219"/>
    </location>
</feature>
<evidence type="ECO:0000256" key="4">
    <source>
        <dbReference type="ARBA" id="ARBA00022989"/>
    </source>
</evidence>
<keyword evidence="5 8" id="KW-0472">Membrane</keyword>
<dbReference type="GO" id="GO:0015267">
    <property type="term" value="F:channel activity"/>
    <property type="evidence" value="ECO:0007669"/>
    <property type="project" value="InterPro"/>
</dbReference>
<comment type="caution">
    <text evidence="9">The sequence shown here is derived from an EMBL/GenBank/DDBJ whole genome shotgun (WGS) entry which is preliminary data.</text>
</comment>
<keyword evidence="4 8" id="KW-1133">Transmembrane helix</keyword>
<dbReference type="GeneID" id="70691680"/>
<evidence type="ECO:0000256" key="2">
    <source>
        <dbReference type="ARBA" id="ARBA00022448"/>
    </source>
</evidence>
<evidence type="ECO:0000256" key="8">
    <source>
        <dbReference type="SAM" id="Phobius"/>
    </source>
</evidence>
<evidence type="ECO:0000256" key="3">
    <source>
        <dbReference type="ARBA" id="ARBA00022692"/>
    </source>
</evidence>
<dbReference type="PANTHER" id="PTHR45724">
    <property type="entry name" value="AQUAPORIN NIP2-1"/>
    <property type="match status" value="1"/>
</dbReference>
<organism evidence="9 10">
    <name type="scientific">Cupriavidus gilardii</name>
    <dbReference type="NCBI Taxonomy" id="82541"/>
    <lineage>
        <taxon>Bacteria</taxon>
        <taxon>Pseudomonadati</taxon>
        <taxon>Pseudomonadota</taxon>
        <taxon>Betaproteobacteria</taxon>
        <taxon>Burkholderiales</taxon>
        <taxon>Burkholderiaceae</taxon>
        <taxon>Cupriavidus</taxon>
    </lineage>
</organism>
<evidence type="ECO:0000256" key="7">
    <source>
        <dbReference type="SAM" id="MobiDB-lite"/>
    </source>
</evidence>
<dbReference type="Proteomes" id="UP000542973">
    <property type="component" value="Unassembled WGS sequence"/>
</dbReference>
<evidence type="ECO:0000313" key="9">
    <source>
        <dbReference type="EMBL" id="NNH13223.1"/>
    </source>
</evidence>
<dbReference type="EMBL" id="JABEMD010000042">
    <property type="protein sequence ID" value="NNH13223.1"/>
    <property type="molecule type" value="Genomic_DNA"/>
</dbReference>
<dbReference type="AlphaFoldDB" id="A0A6N1C3Q9"/>
<accession>A0A6N1C3Q9</accession>
<feature type="compositionally biased region" description="Low complexity" evidence="7">
    <location>
        <begin position="226"/>
        <end position="235"/>
    </location>
</feature>
<dbReference type="PROSITE" id="PS00221">
    <property type="entry name" value="MIP"/>
    <property type="match status" value="1"/>
</dbReference>
<evidence type="ECO:0000313" key="10">
    <source>
        <dbReference type="Proteomes" id="UP000542973"/>
    </source>
</evidence>
<feature type="transmembrane region" description="Helical" evidence="8">
    <location>
        <begin position="126"/>
        <end position="145"/>
    </location>
</feature>
<dbReference type="SUPFAM" id="SSF81338">
    <property type="entry name" value="Aquaporin-like"/>
    <property type="match status" value="1"/>
</dbReference>
<evidence type="ECO:0000256" key="1">
    <source>
        <dbReference type="ARBA" id="ARBA00004141"/>
    </source>
</evidence>
<dbReference type="InterPro" id="IPR000425">
    <property type="entry name" value="MIP"/>
</dbReference>
<feature type="transmembrane region" description="Helical" evidence="8">
    <location>
        <begin position="42"/>
        <end position="68"/>
    </location>
</feature>
<dbReference type="InterPro" id="IPR034294">
    <property type="entry name" value="Aquaporin_transptr"/>
</dbReference>
<gene>
    <name evidence="9" type="ORF">HLB16_20395</name>
</gene>
<keyword evidence="3 6" id="KW-0812">Transmembrane</keyword>
<keyword evidence="2 6" id="KW-0813">Transport</keyword>
<evidence type="ECO:0000256" key="5">
    <source>
        <dbReference type="ARBA" id="ARBA00023136"/>
    </source>
</evidence>
<dbReference type="RefSeq" id="WP_053822862.1">
    <property type="nucleotide sequence ID" value="NZ_BAAAEB010000006.1"/>
</dbReference>
<protein>
    <submittedName>
        <fullName evidence="9">Aquaporin family protein</fullName>
    </submittedName>
</protein>
<dbReference type="InterPro" id="IPR022357">
    <property type="entry name" value="MIP_CS"/>
</dbReference>
<name>A0A6N1C3Q9_9BURK</name>
<feature type="transmembrane region" description="Helical" evidence="8">
    <location>
        <begin position="12"/>
        <end position="30"/>
    </location>
</feature>
<reference evidence="9 10" key="1">
    <citation type="submission" date="2020-05" db="EMBL/GenBank/DDBJ databases">
        <title>MicrobeNet Type strains.</title>
        <authorList>
            <person name="Nicholson A.C."/>
        </authorList>
    </citation>
    <scope>NUCLEOTIDE SEQUENCE [LARGE SCALE GENOMIC DNA]</scope>
    <source>
        <strain evidence="9 10">ATCC 700815</strain>
    </source>
</reference>
<feature type="region of interest" description="Disordered" evidence="7">
    <location>
        <begin position="226"/>
        <end position="246"/>
    </location>
</feature>
<comment type="subcellular location">
    <subcellularLocation>
        <location evidence="1">Membrane</location>
        <topology evidence="1">Multi-pass membrane protein</topology>
    </subcellularLocation>
</comment>
<sequence length="246" mass="24640">MDFAVSPARRLVAEALGTALLIAVVIGSGLRAERLAAGNAALALLANSLASGAGLAALLLTFGGISGGHLNPAVTLSAWLQGMLPAREALRYGLVQCGGAVAGVIAVHLMFGEPPLNGSNHARTGAPMWWSEFLATFGLIAVAMGTARARPALLPFAVAGYIAAGYWFTASTSFANPALTLACALTASFSGIRAIDVPGFVLAQCGGALTATLVFHWLLRTVPGGSRAAARSDGACPGGAAPTSAD</sequence>
<dbReference type="Gene3D" id="1.20.1080.10">
    <property type="entry name" value="Glycerol uptake facilitator protein"/>
    <property type="match status" value="2"/>
</dbReference>
<feature type="transmembrane region" description="Helical" evidence="8">
    <location>
        <begin position="152"/>
        <end position="168"/>
    </location>
</feature>